<gene>
    <name evidence="2" type="ORF">LY11_04083</name>
</gene>
<reference evidence="2 3" key="1">
    <citation type="submission" date="2018-06" db="EMBL/GenBank/DDBJ databases">
        <title>Genomic Encyclopedia of Archaeal and Bacterial Type Strains, Phase II (KMG-II): from individual species to whole genera.</title>
        <authorList>
            <person name="Goeker M."/>
        </authorList>
    </citation>
    <scope>NUCLEOTIDE SEQUENCE [LARGE SCALE GENOMIC DNA]</scope>
    <source>
        <strain evidence="2 3">DSM 14825</strain>
    </source>
</reference>
<comment type="caution">
    <text evidence="2">The sequence shown here is derived from an EMBL/GenBank/DDBJ whole genome shotgun (WGS) entry which is preliminary data.</text>
</comment>
<dbReference type="InterPro" id="IPR043729">
    <property type="entry name" value="DUF5672"/>
</dbReference>
<name>A0A327S938_9SPHI</name>
<accession>A0A327S938</accession>
<evidence type="ECO:0000313" key="3">
    <source>
        <dbReference type="Proteomes" id="UP000249754"/>
    </source>
</evidence>
<dbReference type="Proteomes" id="UP000249754">
    <property type="component" value="Unassembled WGS sequence"/>
</dbReference>
<dbReference type="OrthoDB" id="7391526at2"/>
<sequence length="271" mass="31995">MTQEIATVIVPLYKVKLDPLEEISLQQCFKMLSGYKIIAIKPHSLSLSAYNFKFDDVVSFEDEFFKNPAGYNKLMRNASFYEKFLAYKYMLIYQPDVFVFRDDLRYWCEQGYDYIGAPWLREAPYPDLIKKIKNEFRIARHIKQNVKQPGTDLPSDMQFENRVGNGGFSLRNIQKFHIICMEDHQMIDFYNSRPEYHFGEDVYWSLEVNRKSKRLNIPDYKKAAHFSFENSCEHALIITGGKLPFGCHAWDRNLNFWQPILEKEGVVFPSA</sequence>
<evidence type="ECO:0000259" key="1">
    <source>
        <dbReference type="Pfam" id="PF18922"/>
    </source>
</evidence>
<organism evidence="2 3">
    <name type="scientific">Pedobacter cryoconitis</name>
    <dbReference type="NCBI Taxonomy" id="188932"/>
    <lineage>
        <taxon>Bacteria</taxon>
        <taxon>Pseudomonadati</taxon>
        <taxon>Bacteroidota</taxon>
        <taxon>Sphingobacteriia</taxon>
        <taxon>Sphingobacteriales</taxon>
        <taxon>Sphingobacteriaceae</taxon>
        <taxon>Pedobacter</taxon>
    </lineage>
</organism>
<dbReference type="AlphaFoldDB" id="A0A327S938"/>
<protein>
    <recommendedName>
        <fullName evidence="1">DUF5672 domain-containing protein</fullName>
    </recommendedName>
</protein>
<dbReference type="Pfam" id="PF18922">
    <property type="entry name" value="DUF5672"/>
    <property type="match status" value="1"/>
</dbReference>
<evidence type="ECO:0000313" key="2">
    <source>
        <dbReference type="EMBL" id="RAJ25579.1"/>
    </source>
</evidence>
<dbReference type="EMBL" id="QLLR01000026">
    <property type="protein sequence ID" value="RAJ25579.1"/>
    <property type="molecule type" value="Genomic_DNA"/>
</dbReference>
<dbReference type="RefSeq" id="WP_111635449.1">
    <property type="nucleotide sequence ID" value="NZ_QLLR01000026.1"/>
</dbReference>
<proteinExistence type="predicted"/>
<feature type="domain" description="DUF5672" evidence="1">
    <location>
        <begin position="57"/>
        <end position="248"/>
    </location>
</feature>